<sequence>MITISSGLLEEISNCQDDELLMAKRNLILQGTTTEFKVGSDNILRCKGRVCVSDVQNLRNTILEKAHK</sequence>
<feature type="non-terminal residue" evidence="1">
    <location>
        <position position="68"/>
    </location>
</feature>
<dbReference type="EMBL" id="LXQA010494744">
    <property type="protein sequence ID" value="MCI55347.1"/>
    <property type="molecule type" value="Genomic_DNA"/>
</dbReference>
<name>A0A392T4P1_9FABA</name>
<keyword evidence="2" id="KW-1185">Reference proteome</keyword>
<protein>
    <submittedName>
        <fullName evidence="1">Uncharacterized protein</fullName>
    </submittedName>
</protein>
<evidence type="ECO:0000313" key="1">
    <source>
        <dbReference type="EMBL" id="MCI55347.1"/>
    </source>
</evidence>
<organism evidence="1 2">
    <name type="scientific">Trifolium medium</name>
    <dbReference type="NCBI Taxonomy" id="97028"/>
    <lineage>
        <taxon>Eukaryota</taxon>
        <taxon>Viridiplantae</taxon>
        <taxon>Streptophyta</taxon>
        <taxon>Embryophyta</taxon>
        <taxon>Tracheophyta</taxon>
        <taxon>Spermatophyta</taxon>
        <taxon>Magnoliopsida</taxon>
        <taxon>eudicotyledons</taxon>
        <taxon>Gunneridae</taxon>
        <taxon>Pentapetalae</taxon>
        <taxon>rosids</taxon>
        <taxon>fabids</taxon>
        <taxon>Fabales</taxon>
        <taxon>Fabaceae</taxon>
        <taxon>Papilionoideae</taxon>
        <taxon>50 kb inversion clade</taxon>
        <taxon>NPAAA clade</taxon>
        <taxon>Hologalegina</taxon>
        <taxon>IRL clade</taxon>
        <taxon>Trifolieae</taxon>
        <taxon>Trifolium</taxon>
    </lineage>
</organism>
<comment type="caution">
    <text evidence="1">The sequence shown here is derived from an EMBL/GenBank/DDBJ whole genome shotgun (WGS) entry which is preliminary data.</text>
</comment>
<reference evidence="1 2" key="1">
    <citation type="journal article" date="2018" name="Front. Plant Sci.">
        <title>Red Clover (Trifolium pratense) and Zigzag Clover (T. medium) - A Picture of Genomic Similarities and Differences.</title>
        <authorList>
            <person name="Dluhosova J."/>
            <person name="Istvanek J."/>
            <person name="Nedelnik J."/>
            <person name="Repkova J."/>
        </authorList>
    </citation>
    <scope>NUCLEOTIDE SEQUENCE [LARGE SCALE GENOMIC DNA]</scope>
    <source>
        <strain evidence="2">cv. 10/8</strain>
        <tissue evidence="1">Leaf</tissue>
    </source>
</reference>
<dbReference type="AlphaFoldDB" id="A0A392T4P1"/>
<dbReference type="Proteomes" id="UP000265520">
    <property type="component" value="Unassembled WGS sequence"/>
</dbReference>
<accession>A0A392T4P1</accession>
<proteinExistence type="predicted"/>
<evidence type="ECO:0000313" key="2">
    <source>
        <dbReference type="Proteomes" id="UP000265520"/>
    </source>
</evidence>